<keyword evidence="3" id="KW-1185">Reference proteome</keyword>
<dbReference type="RefSeq" id="WP_227308253.1">
    <property type="nucleotide sequence ID" value="NZ_JAESVA010000005.1"/>
</dbReference>
<proteinExistence type="predicted"/>
<evidence type="ECO:0008006" key="4">
    <source>
        <dbReference type="Google" id="ProtNLM"/>
    </source>
</evidence>
<sequence length="152" mass="15940">MKPMVAAVGFLLLSAMPALAANMALCGPTETDAAPRPLPQRLIDMARTSFGYTQMPADVVTRMTVFRCAAGQPLLCSLGANLPCGKANAASSLPAVTQYCAANPQSDVVPAYVAGHDSLYQWRCADGRALASSPAALDAQGYFAEYWKAVNP</sequence>
<evidence type="ECO:0000313" key="3">
    <source>
        <dbReference type="Proteomes" id="UP000721844"/>
    </source>
</evidence>
<dbReference type="AlphaFoldDB" id="A0A964E4Q2"/>
<dbReference type="EMBL" id="JAESVA010000005">
    <property type="protein sequence ID" value="MCB8881582.1"/>
    <property type="molecule type" value="Genomic_DNA"/>
</dbReference>
<comment type="caution">
    <text evidence="2">The sequence shown here is derived from an EMBL/GenBank/DDBJ whole genome shotgun (WGS) entry which is preliminary data.</text>
</comment>
<dbReference type="Proteomes" id="UP000721844">
    <property type="component" value="Unassembled WGS sequence"/>
</dbReference>
<reference evidence="2 3" key="1">
    <citation type="journal article" date="2021" name="Microorganisms">
        <title>Acidisoma silvae sp. nov. and Acidisomacellulosilytica sp. nov., Two Acidophilic Bacteria Isolated from Decaying Wood, Hydrolyzing Cellulose and Producing Poly-3-hydroxybutyrate.</title>
        <authorList>
            <person name="Mieszkin S."/>
            <person name="Pouder E."/>
            <person name="Uroz S."/>
            <person name="Simon-Colin C."/>
            <person name="Alain K."/>
        </authorList>
    </citation>
    <scope>NUCLEOTIDE SEQUENCE [LARGE SCALE GENOMIC DNA]</scope>
    <source>
        <strain evidence="2 3">HW T5.17</strain>
    </source>
</reference>
<feature type="chain" id="PRO_5037631556" description="Secreted protein" evidence="1">
    <location>
        <begin position="21"/>
        <end position="152"/>
    </location>
</feature>
<accession>A0A964E4Q2</accession>
<organism evidence="2 3">
    <name type="scientific">Acidisoma cellulosilyticum</name>
    <dbReference type="NCBI Taxonomy" id="2802395"/>
    <lineage>
        <taxon>Bacteria</taxon>
        <taxon>Pseudomonadati</taxon>
        <taxon>Pseudomonadota</taxon>
        <taxon>Alphaproteobacteria</taxon>
        <taxon>Acetobacterales</taxon>
        <taxon>Acidocellaceae</taxon>
        <taxon>Acidisoma</taxon>
    </lineage>
</organism>
<gene>
    <name evidence="2" type="ORF">ACELLULO517_15135</name>
</gene>
<feature type="signal peptide" evidence="1">
    <location>
        <begin position="1"/>
        <end position="20"/>
    </location>
</feature>
<keyword evidence="1" id="KW-0732">Signal</keyword>
<name>A0A964E4Q2_9PROT</name>
<protein>
    <recommendedName>
        <fullName evidence="4">Secreted protein</fullName>
    </recommendedName>
</protein>
<evidence type="ECO:0000313" key="2">
    <source>
        <dbReference type="EMBL" id="MCB8881582.1"/>
    </source>
</evidence>
<evidence type="ECO:0000256" key="1">
    <source>
        <dbReference type="SAM" id="SignalP"/>
    </source>
</evidence>